<evidence type="ECO:0000256" key="1">
    <source>
        <dbReference type="ARBA" id="ARBA00007359"/>
    </source>
</evidence>
<dbReference type="InterPro" id="IPR016202">
    <property type="entry name" value="DNase_I"/>
</dbReference>
<keyword evidence="2" id="KW-0540">Nuclease</keyword>
<dbReference type="Gene3D" id="3.60.10.10">
    <property type="entry name" value="Endonuclease/exonuclease/phosphatase"/>
    <property type="match status" value="1"/>
</dbReference>
<dbReference type="Pfam" id="PF03372">
    <property type="entry name" value="Exo_endo_phos"/>
    <property type="match status" value="1"/>
</dbReference>
<dbReference type="GO" id="GO:0016787">
    <property type="term" value="F:hydrolase activity"/>
    <property type="evidence" value="ECO:0007669"/>
    <property type="project" value="UniProtKB-KW"/>
</dbReference>
<keyword evidence="6" id="KW-1185">Reference proteome</keyword>
<comment type="similarity">
    <text evidence="1">Belongs to the DNase I family.</text>
</comment>
<dbReference type="PANTHER" id="PTHR11371">
    <property type="entry name" value="DEOXYRIBONUCLEASE"/>
    <property type="match status" value="1"/>
</dbReference>
<name>A0A518E052_9BACT</name>
<reference evidence="5 6" key="1">
    <citation type="submission" date="2019-02" db="EMBL/GenBank/DDBJ databases">
        <title>Deep-cultivation of Planctomycetes and their phenomic and genomic characterization uncovers novel biology.</title>
        <authorList>
            <person name="Wiegand S."/>
            <person name="Jogler M."/>
            <person name="Boedeker C."/>
            <person name="Pinto D."/>
            <person name="Vollmers J."/>
            <person name="Rivas-Marin E."/>
            <person name="Kohn T."/>
            <person name="Peeters S.H."/>
            <person name="Heuer A."/>
            <person name="Rast P."/>
            <person name="Oberbeckmann S."/>
            <person name="Bunk B."/>
            <person name="Jeske O."/>
            <person name="Meyerdierks A."/>
            <person name="Storesund J.E."/>
            <person name="Kallscheuer N."/>
            <person name="Luecker S."/>
            <person name="Lage O.M."/>
            <person name="Pohl T."/>
            <person name="Merkel B.J."/>
            <person name="Hornburger P."/>
            <person name="Mueller R.-W."/>
            <person name="Bruemmer F."/>
            <person name="Labrenz M."/>
            <person name="Spormann A.M."/>
            <person name="Op den Camp H."/>
            <person name="Overmann J."/>
            <person name="Amann R."/>
            <person name="Jetten M.S.M."/>
            <person name="Mascher T."/>
            <person name="Medema M.H."/>
            <person name="Devos D.P."/>
            <person name="Kaster A.-K."/>
            <person name="Ovreas L."/>
            <person name="Rohde M."/>
            <person name="Galperin M.Y."/>
            <person name="Jogler C."/>
        </authorList>
    </citation>
    <scope>NUCLEOTIDE SEQUENCE [LARGE SCALE GENOMIC DNA]</scope>
    <source>
        <strain evidence="5 6">Pla85_3_4</strain>
    </source>
</reference>
<protein>
    <recommendedName>
        <fullName evidence="4">Endonuclease/exonuclease/phosphatase domain-containing protein</fullName>
    </recommendedName>
</protein>
<dbReference type="InterPro" id="IPR005135">
    <property type="entry name" value="Endo/exonuclease/phosphatase"/>
</dbReference>
<keyword evidence="3" id="KW-0378">Hydrolase</keyword>
<evidence type="ECO:0000259" key="4">
    <source>
        <dbReference type="Pfam" id="PF03372"/>
    </source>
</evidence>
<dbReference type="SMART" id="SM00476">
    <property type="entry name" value="DNaseIc"/>
    <property type="match status" value="1"/>
</dbReference>
<dbReference type="InterPro" id="IPR036691">
    <property type="entry name" value="Endo/exonu/phosph_ase_sf"/>
</dbReference>
<dbReference type="GO" id="GO:0004536">
    <property type="term" value="F:DNA nuclease activity"/>
    <property type="evidence" value="ECO:0007669"/>
    <property type="project" value="InterPro"/>
</dbReference>
<gene>
    <name evidence="5" type="ORF">Pla8534_53180</name>
</gene>
<dbReference type="Proteomes" id="UP000317648">
    <property type="component" value="Chromosome"/>
</dbReference>
<proteinExistence type="inferred from homology"/>
<evidence type="ECO:0000313" key="5">
    <source>
        <dbReference type="EMBL" id="QDU97470.1"/>
    </source>
</evidence>
<evidence type="ECO:0000256" key="3">
    <source>
        <dbReference type="ARBA" id="ARBA00022801"/>
    </source>
</evidence>
<organism evidence="5 6">
    <name type="scientific">Lignipirellula cremea</name>
    <dbReference type="NCBI Taxonomy" id="2528010"/>
    <lineage>
        <taxon>Bacteria</taxon>
        <taxon>Pseudomonadati</taxon>
        <taxon>Planctomycetota</taxon>
        <taxon>Planctomycetia</taxon>
        <taxon>Pirellulales</taxon>
        <taxon>Pirellulaceae</taxon>
        <taxon>Lignipirellula</taxon>
    </lineage>
</organism>
<sequence length="331" mass="37055">MQRGFPLLLLALGFMGGGWLFIQQYDIEGLDRVRVVAKNDPVGRLPDVTESGAVAAPGETIKVASFNLCVYGVTKASKPEVMEMLARIIRQYDVTAIQEIRSQDQTVLPKLVQLVNSTGRQFDYVIGPALGRTNSKEQYAYIFDRATLEIDLRECYTVKDPNDVLHREPFVAWFRARGPAPEEAFTFSLANFHIDPDEVPQEVKILPIVLNAIRNDGRNEDDVILLGDFNADELQLAQYASLPNVTMAITGEPTNTKHTKGYDNIIFQQYATTEYVGRSGVFDFLRQFNMTVDNAMEVSDHMPVWAEFSVYEGGANGRFAVRNATTNASLR</sequence>
<evidence type="ECO:0000313" key="6">
    <source>
        <dbReference type="Proteomes" id="UP000317648"/>
    </source>
</evidence>
<evidence type="ECO:0000256" key="2">
    <source>
        <dbReference type="ARBA" id="ARBA00022722"/>
    </source>
</evidence>
<dbReference type="KEGG" id="lcre:Pla8534_53180"/>
<dbReference type="AlphaFoldDB" id="A0A518E052"/>
<dbReference type="SUPFAM" id="SSF56219">
    <property type="entry name" value="DNase I-like"/>
    <property type="match status" value="1"/>
</dbReference>
<dbReference type="PRINTS" id="PR00130">
    <property type="entry name" value="DNASEI"/>
</dbReference>
<accession>A0A518E052</accession>
<dbReference type="OrthoDB" id="5500612at2"/>
<feature type="domain" description="Endonuclease/exonuclease/phosphatase" evidence="4">
    <location>
        <begin position="64"/>
        <end position="232"/>
    </location>
</feature>
<dbReference type="GO" id="GO:0006308">
    <property type="term" value="P:DNA catabolic process"/>
    <property type="evidence" value="ECO:0007669"/>
    <property type="project" value="InterPro"/>
</dbReference>
<dbReference type="EMBL" id="CP036433">
    <property type="protein sequence ID" value="QDU97470.1"/>
    <property type="molecule type" value="Genomic_DNA"/>
</dbReference>
<dbReference type="PANTHER" id="PTHR11371:SF31">
    <property type="entry name" value="EXTRACELLULAR NUCLEASE"/>
    <property type="match status" value="1"/>
</dbReference>